<dbReference type="Pfam" id="PF00828">
    <property type="entry name" value="Ribosomal_L27A"/>
    <property type="match status" value="1"/>
</dbReference>
<evidence type="ECO:0000256" key="6">
    <source>
        <dbReference type="SAM" id="MobiDB-lite"/>
    </source>
</evidence>
<dbReference type="SUPFAM" id="SSF52080">
    <property type="entry name" value="Ribosomal proteins L15p and L18e"/>
    <property type="match status" value="1"/>
</dbReference>
<feature type="compositionally biased region" description="Basic residues" evidence="6">
    <location>
        <begin position="11"/>
        <end position="21"/>
    </location>
</feature>
<feature type="domain" description="Large ribosomal subunit protein uL15/eL18" evidence="7">
    <location>
        <begin position="78"/>
        <end position="145"/>
    </location>
</feature>
<dbReference type="InterPro" id="IPR001196">
    <property type="entry name" value="Ribosomal_uL15_CS"/>
</dbReference>
<dbReference type="GO" id="GO:0022625">
    <property type="term" value="C:cytosolic large ribosomal subunit"/>
    <property type="evidence" value="ECO:0007669"/>
    <property type="project" value="TreeGrafter"/>
</dbReference>
<proteinExistence type="inferred from homology"/>
<keyword evidence="4" id="KW-0694">RNA-binding</keyword>
<keyword evidence="9" id="KW-1185">Reference proteome</keyword>
<name>A0AAW6TX18_9BACT</name>
<dbReference type="Gene3D" id="3.100.10.10">
    <property type="match status" value="1"/>
</dbReference>
<protein>
    <recommendedName>
        <fullName evidence="4">Large ribosomal subunit protein uL15</fullName>
    </recommendedName>
</protein>
<dbReference type="NCBIfam" id="TIGR01071">
    <property type="entry name" value="rplO_bact"/>
    <property type="match status" value="1"/>
</dbReference>
<comment type="subunit">
    <text evidence="4">Part of the 50S ribosomal subunit.</text>
</comment>
<dbReference type="PROSITE" id="PS00475">
    <property type="entry name" value="RIBOSOMAL_L15"/>
    <property type="match status" value="1"/>
</dbReference>
<feature type="compositionally biased region" description="Gly residues" evidence="6">
    <location>
        <begin position="22"/>
        <end position="31"/>
    </location>
</feature>
<gene>
    <name evidence="4 8" type="primary">rplO</name>
    <name evidence="8" type="ORF">QJ522_08925</name>
</gene>
<evidence type="ECO:0000256" key="5">
    <source>
        <dbReference type="RuleBase" id="RU003888"/>
    </source>
</evidence>
<dbReference type="EMBL" id="JASCXX010000009">
    <property type="protein sequence ID" value="MDI6449165.1"/>
    <property type="molecule type" value="Genomic_DNA"/>
</dbReference>
<dbReference type="GO" id="GO:0003735">
    <property type="term" value="F:structural constituent of ribosome"/>
    <property type="evidence" value="ECO:0007669"/>
    <property type="project" value="InterPro"/>
</dbReference>
<comment type="function">
    <text evidence="4">Binds to the 23S rRNA.</text>
</comment>
<dbReference type="PANTHER" id="PTHR12934">
    <property type="entry name" value="50S RIBOSOMAL PROTEIN L15"/>
    <property type="match status" value="1"/>
</dbReference>
<dbReference type="InterPro" id="IPR036227">
    <property type="entry name" value="Ribosomal_uL15/eL18_sf"/>
</dbReference>
<dbReference type="AlphaFoldDB" id="A0AAW6TX18"/>
<keyword evidence="2 4" id="KW-0689">Ribosomal protein</keyword>
<dbReference type="GO" id="GO:0019843">
    <property type="term" value="F:rRNA binding"/>
    <property type="evidence" value="ECO:0007669"/>
    <property type="project" value="UniProtKB-UniRule"/>
</dbReference>
<dbReference type="HAMAP" id="MF_01341">
    <property type="entry name" value="Ribosomal_uL15"/>
    <property type="match status" value="1"/>
</dbReference>
<reference evidence="8" key="1">
    <citation type="submission" date="2023-05" db="EMBL/GenBank/DDBJ databases">
        <title>Anaerotaeda fermentans gen. nov., sp. nov., a novel anaerobic planctomycete of the new family within the order Sedimentisphaerales isolated from Taman Peninsula, Russia.</title>
        <authorList>
            <person name="Khomyakova M.A."/>
            <person name="Merkel A.Y."/>
            <person name="Slobodkin A.I."/>
        </authorList>
    </citation>
    <scope>NUCLEOTIDE SEQUENCE</scope>
    <source>
        <strain evidence="8">M17dextr</strain>
    </source>
</reference>
<keyword evidence="4" id="KW-0699">rRNA-binding</keyword>
<evidence type="ECO:0000256" key="4">
    <source>
        <dbReference type="HAMAP-Rule" id="MF_01341"/>
    </source>
</evidence>
<evidence type="ECO:0000259" key="7">
    <source>
        <dbReference type="Pfam" id="PF00828"/>
    </source>
</evidence>
<dbReference type="InterPro" id="IPR005749">
    <property type="entry name" value="Ribosomal_uL15_bac-type"/>
</dbReference>
<dbReference type="RefSeq" id="WP_349244573.1">
    <property type="nucleotide sequence ID" value="NZ_JASCXX010000009.1"/>
</dbReference>
<evidence type="ECO:0000256" key="1">
    <source>
        <dbReference type="ARBA" id="ARBA00007320"/>
    </source>
</evidence>
<accession>A0AAW6TX18</accession>
<comment type="caution">
    <text evidence="8">The sequence shown here is derived from an EMBL/GenBank/DDBJ whole genome shotgun (WGS) entry which is preliminary data.</text>
</comment>
<evidence type="ECO:0000256" key="2">
    <source>
        <dbReference type="ARBA" id="ARBA00022980"/>
    </source>
</evidence>
<dbReference type="InterPro" id="IPR021131">
    <property type="entry name" value="Ribosomal_uL15/eL18"/>
</dbReference>
<dbReference type="GO" id="GO:0006412">
    <property type="term" value="P:translation"/>
    <property type="evidence" value="ECO:0007669"/>
    <property type="project" value="UniProtKB-UniRule"/>
</dbReference>
<dbReference type="PANTHER" id="PTHR12934:SF11">
    <property type="entry name" value="LARGE RIBOSOMAL SUBUNIT PROTEIN UL15M"/>
    <property type="match status" value="1"/>
</dbReference>
<dbReference type="Proteomes" id="UP001431776">
    <property type="component" value="Unassembled WGS sequence"/>
</dbReference>
<evidence type="ECO:0000313" key="9">
    <source>
        <dbReference type="Proteomes" id="UP001431776"/>
    </source>
</evidence>
<evidence type="ECO:0000256" key="3">
    <source>
        <dbReference type="ARBA" id="ARBA00023274"/>
    </source>
</evidence>
<feature type="region of interest" description="Disordered" evidence="6">
    <location>
        <begin position="1"/>
        <end position="41"/>
    </location>
</feature>
<organism evidence="8 9">
    <name type="scientific">Anaerobaca lacustris</name>
    <dbReference type="NCBI Taxonomy" id="3044600"/>
    <lineage>
        <taxon>Bacteria</taxon>
        <taxon>Pseudomonadati</taxon>
        <taxon>Planctomycetota</taxon>
        <taxon>Phycisphaerae</taxon>
        <taxon>Sedimentisphaerales</taxon>
        <taxon>Anaerobacaceae</taxon>
        <taxon>Anaerobaca</taxon>
    </lineage>
</organism>
<keyword evidence="3 4" id="KW-0687">Ribonucleoprotein</keyword>
<evidence type="ECO:0000313" key="8">
    <source>
        <dbReference type="EMBL" id="MDI6449165.1"/>
    </source>
</evidence>
<sequence>MLSHEITSVVGKHKARKRLGRGRGTGVGKTSGRGHKGSRSRAGAMRLALYEGGQMPLFRRVPKRGFNNKQFARRFEIVNVSQLEGFEDGAQIGVEQLLRAGLVDDVQSKVKILGDGELTKRLQVAAHKFSKAAEQKIIGCGGTATKVGGKENKSARRKRA</sequence>
<dbReference type="InterPro" id="IPR030878">
    <property type="entry name" value="Ribosomal_uL15"/>
</dbReference>
<comment type="similarity">
    <text evidence="1 4 5">Belongs to the universal ribosomal protein uL15 family.</text>
</comment>